<sequence>MDKQILISSVTSKLNKLGIKYSLGEETDISINCEFVNNLWKIGNEKIDYHVCAYFNEEVSTVLVWEMAKESSWGLSFAFENEASFQCGTAVCRIVKGIQYDDEGKAYEYSFDLSDIIRIFKYTAKENGWKFKTVIRKKKALYPVKYSNAVDG</sequence>
<organism evidence="1 2">
    <name type="scientific">Clostridium muellerianum</name>
    <dbReference type="NCBI Taxonomy" id="2716538"/>
    <lineage>
        <taxon>Bacteria</taxon>
        <taxon>Bacillati</taxon>
        <taxon>Bacillota</taxon>
        <taxon>Clostridia</taxon>
        <taxon>Eubacteriales</taxon>
        <taxon>Clostridiaceae</taxon>
        <taxon>Clostridium</taxon>
    </lineage>
</organism>
<evidence type="ECO:0000313" key="2">
    <source>
        <dbReference type="Proteomes" id="UP000537131"/>
    </source>
</evidence>
<comment type="caution">
    <text evidence="1">The sequence shown here is derived from an EMBL/GenBank/DDBJ whole genome shotgun (WGS) entry which is preliminary data.</text>
</comment>
<dbReference type="RefSeq" id="WP_169298032.1">
    <property type="nucleotide sequence ID" value="NZ_JABBNI010000022.1"/>
</dbReference>
<dbReference type="Proteomes" id="UP000537131">
    <property type="component" value="Unassembled WGS sequence"/>
</dbReference>
<dbReference type="EMBL" id="JABBNI010000022">
    <property type="protein sequence ID" value="NMM63426.1"/>
    <property type="molecule type" value="Genomic_DNA"/>
</dbReference>
<gene>
    <name evidence="1" type="ORF">HBE96_12195</name>
</gene>
<proteinExistence type="predicted"/>
<keyword evidence="2" id="KW-1185">Reference proteome</keyword>
<protein>
    <submittedName>
        <fullName evidence="1">Uncharacterized protein</fullName>
    </submittedName>
</protein>
<dbReference type="AlphaFoldDB" id="A0A7Y0EHD4"/>
<reference evidence="1 2" key="1">
    <citation type="submission" date="2020-06" db="EMBL/GenBank/DDBJ databases">
        <title>Complete Genome Sequence of Clostridium muelleri sp. nov. P21T, an Acid-Alcohol Producing Acetogen Isolated from Old Hay.</title>
        <authorList>
            <person name="Duncan K.E."/>
            <person name="Tanner R.S."/>
        </authorList>
    </citation>
    <scope>NUCLEOTIDE SEQUENCE [LARGE SCALE GENOMIC DNA]</scope>
    <source>
        <strain evidence="1 2">P21</strain>
    </source>
</reference>
<accession>A0A7Y0EHD4</accession>
<evidence type="ECO:0000313" key="1">
    <source>
        <dbReference type="EMBL" id="NMM63426.1"/>
    </source>
</evidence>
<name>A0A7Y0EHD4_9CLOT</name>